<evidence type="ECO:0000313" key="1">
    <source>
        <dbReference type="EMBL" id="TIA42041.1"/>
    </source>
</evidence>
<sequence>MFHILRSDLPSDISQRPINIMASIKSYELVTTNLKRTKAELRQDDGTPIYEVDLSFATTDCVRSTHPDRHAIVLATSSSSDAIQTTLGTCDFTFRSMTTPIHLGFGNPADKVDAMIWEDMHVREKMRQSGFELTIDLGGTIGRKVFDWKRTHDITTQSALGKKLDTLHLKMVERDTDTVVARFVHHFMFGSKRGTFELEQYEGGSDWERTVLLSGLAVLEYMRKSQGWSW</sequence>
<dbReference type="Proteomes" id="UP000308724">
    <property type="component" value="Unassembled WGS sequence"/>
</dbReference>
<dbReference type="EMBL" id="QZBZ01000014">
    <property type="protein sequence ID" value="TIA42041.1"/>
    <property type="molecule type" value="Genomic_DNA"/>
</dbReference>
<dbReference type="AlphaFoldDB" id="A0A4T0C3M5"/>
<accession>A0A4T0C3M5</accession>
<reference evidence="1 2" key="1">
    <citation type="submission" date="2018-10" db="EMBL/GenBank/DDBJ databases">
        <title>Fifty Aureobasidium pullulans genomes reveal a recombining polyextremotolerant generalist.</title>
        <authorList>
            <person name="Gostincar C."/>
            <person name="Turk M."/>
            <person name="Zajc J."/>
            <person name="Gunde-Cimerman N."/>
        </authorList>
    </citation>
    <scope>NUCLEOTIDE SEQUENCE [LARGE SCALE GENOMIC DNA]</scope>
    <source>
        <strain evidence="1 2">EXF-1645</strain>
    </source>
</reference>
<name>A0A4T0C3M5_AURPU</name>
<gene>
    <name evidence="1" type="ORF">D6C78_01313</name>
</gene>
<comment type="caution">
    <text evidence="1">The sequence shown here is derived from an EMBL/GenBank/DDBJ whole genome shotgun (WGS) entry which is preliminary data.</text>
</comment>
<protein>
    <submittedName>
        <fullName evidence="1">Uncharacterized protein</fullName>
    </submittedName>
</protein>
<organism evidence="1 2">
    <name type="scientific">Aureobasidium pullulans</name>
    <name type="common">Black yeast</name>
    <name type="synonym">Pullularia pullulans</name>
    <dbReference type="NCBI Taxonomy" id="5580"/>
    <lineage>
        <taxon>Eukaryota</taxon>
        <taxon>Fungi</taxon>
        <taxon>Dikarya</taxon>
        <taxon>Ascomycota</taxon>
        <taxon>Pezizomycotina</taxon>
        <taxon>Dothideomycetes</taxon>
        <taxon>Dothideomycetidae</taxon>
        <taxon>Dothideales</taxon>
        <taxon>Saccotheciaceae</taxon>
        <taxon>Aureobasidium</taxon>
    </lineage>
</organism>
<proteinExistence type="predicted"/>
<evidence type="ECO:0000313" key="2">
    <source>
        <dbReference type="Proteomes" id="UP000308724"/>
    </source>
</evidence>